<dbReference type="RefSeq" id="WP_310548635.1">
    <property type="nucleotide sequence ID" value="NZ_JAVKGR010000009.1"/>
</dbReference>
<sequence length="70" mass="7748">MNSTLVSASLFAAQRGELDLAVEENAEGLSGLSQRLHGYLQDRPPAEFEKLFYAETTSPNQLVETQVKHL</sequence>
<gene>
    <name evidence="1" type="ORF">RIL96_08725</name>
</gene>
<accession>A0ABU2DTN6</accession>
<reference evidence="1 2" key="1">
    <citation type="submission" date="2023-09" db="EMBL/GenBank/DDBJ databases">
        <title>Description of three actinobacteria isolated from air of manufacturing shop in a pharmaceutical factory.</title>
        <authorList>
            <person name="Zhang D.-F."/>
        </authorList>
    </citation>
    <scope>NUCLEOTIDE SEQUENCE [LARGE SCALE GENOMIC DNA]</scope>
    <source>
        <strain evidence="1 2">LY-0111</strain>
    </source>
</reference>
<keyword evidence="2" id="KW-1185">Reference proteome</keyword>
<comment type="caution">
    <text evidence="1">The sequence shown here is derived from an EMBL/GenBank/DDBJ whole genome shotgun (WGS) entry which is preliminary data.</text>
</comment>
<dbReference type="Proteomes" id="UP001251870">
    <property type="component" value="Unassembled WGS sequence"/>
</dbReference>
<name>A0ABU2DTN6_9MICC</name>
<protein>
    <submittedName>
        <fullName evidence="1">Uncharacterized protein</fullName>
    </submittedName>
</protein>
<evidence type="ECO:0000313" key="2">
    <source>
        <dbReference type="Proteomes" id="UP001251870"/>
    </source>
</evidence>
<proteinExistence type="predicted"/>
<evidence type="ECO:0000313" key="1">
    <source>
        <dbReference type="EMBL" id="MDR8019645.1"/>
    </source>
</evidence>
<organism evidence="1 2">
    <name type="scientific">Nesterenkonia aerolata</name>
    <dbReference type="NCBI Taxonomy" id="3074079"/>
    <lineage>
        <taxon>Bacteria</taxon>
        <taxon>Bacillati</taxon>
        <taxon>Actinomycetota</taxon>
        <taxon>Actinomycetes</taxon>
        <taxon>Micrococcales</taxon>
        <taxon>Micrococcaceae</taxon>
        <taxon>Nesterenkonia</taxon>
    </lineage>
</organism>
<dbReference type="EMBL" id="JAVKGR010000009">
    <property type="protein sequence ID" value="MDR8019645.1"/>
    <property type="molecule type" value="Genomic_DNA"/>
</dbReference>